<dbReference type="AlphaFoldDB" id="A0A4V3CYI0"/>
<keyword evidence="2" id="KW-0805">Transcription regulation</keyword>
<dbReference type="SUPFAM" id="SSF46689">
    <property type="entry name" value="Homeodomain-like"/>
    <property type="match status" value="1"/>
</dbReference>
<dbReference type="PROSITE" id="PS50977">
    <property type="entry name" value="HTH_TETR_2"/>
    <property type="match status" value="1"/>
</dbReference>
<keyword evidence="1" id="KW-0678">Repressor</keyword>
<protein>
    <submittedName>
        <fullName evidence="8">TetR family transcriptional regulator</fullName>
    </submittedName>
</protein>
<reference evidence="8 9" key="1">
    <citation type="submission" date="2019-03" db="EMBL/GenBank/DDBJ databases">
        <title>Genomic analyses of the natural microbiome of Caenorhabditis elegans.</title>
        <authorList>
            <person name="Samuel B."/>
        </authorList>
    </citation>
    <scope>NUCLEOTIDE SEQUENCE [LARGE SCALE GENOMIC DNA]</scope>
    <source>
        <strain evidence="8 9">JUb18</strain>
    </source>
</reference>
<dbReference type="GO" id="GO:0003700">
    <property type="term" value="F:DNA-binding transcription factor activity"/>
    <property type="evidence" value="ECO:0007669"/>
    <property type="project" value="TreeGrafter"/>
</dbReference>
<name>A0A4V3CYI0_9MICO</name>
<dbReference type="SUPFAM" id="SSF48498">
    <property type="entry name" value="Tetracyclin repressor-like, C-terminal domain"/>
    <property type="match status" value="1"/>
</dbReference>
<dbReference type="GO" id="GO:0000976">
    <property type="term" value="F:transcription cis-regulatory region binding"/>
    <property type="evidence" value="ECO:0007669"/>
    <property type="project" value="TreeGrafter"/>
</dbReference>
<evidence type="ECO:0000313" key="8">
    <source>
        <dbReference type="EMBL" id="TDP94248.1"/>
    </source>
</evidence>
<keyword evidence="3 5" id="KW-0238">DNA-binding</keyword>
<evidence type="ECO:0000256" key="6">
    <source>
        <dbReference type="SAM" id="MobiDB-lite"/>
    </source>
</evidence>
<evidence type="ECO:0000256" key="3">
    <source>
        <dbReference type="ARBA" id="ARBA00023125"/>
    </source>
</evidence>
<feature type="domain" description="HTH tetR-type" evidence="7">
    <location>
        <begin position="8"/>
        <end position="68"/>
    </location>
</feature>
<evidence type="ECO:0000256" key="4">
    <source>
        <dbReference type="ARBA" id="ARBA00023163"/>
    </source>
</evidence>
<dbReference type="EMBL" id="SNYA01000002">
    <property type="protein sequence ID" value="TDP94248.1"/>
    <property type="molecule type" value="Genomic_DNA"/>
</dbReference>
<proteinExistence type="predicted"/>
<sequence length="217" mass="23185">MARPKNQDQRRSEILSAAKAVIHTRGVTGVNLKRIADQAGLSSALILYYYADVDEILAAAYRTATEEFLEKREFLLTEAISPTEQLQRCLALGTPYPGTREEAARVLYELQPLILNNADAATWSREFFSRQTALFRSIIDAGVRTGEFRAALDPNTVAINLVALEDGLATHALTGLMTPNSIEATLVQTAMHMVGGSAARGSDGAGTGTGTGTGTVG</sequence>
<evidence type="ECO:0000259" key="7">
    <source>
        <dbReference type="PROSITE" id="PS50977"/>
    </source>
</evidence>
<dbReference type="RefSeq" id="WP_166644243.1">
    <property type="nucleotide sequence ID" value="NZ_SNYA01000002.1"/>
</dbReference>
<feature type="region of interest" description="Disordered" evidence="6">
    <location>
        <begin position="198"/>
        <end position="217"/>
    </location>
</feature>
<feature type="DNA-binding region" description="H-T-H motif" evidence="5">
    <location>
        <begin position="31"/>
        <end position="50"/>
    </location>
</feature>
<keyword evidence="9" id="KW-1185">Reference proteome</keyword>
<dbReference type="Pfam" id="PF13977">
    <property type="entry name" value="TetR_C_6"/>
    <property type="match status" value="1"/>
</dbReference>
<accession>A0A4V3CYI0</accession>
<dbReference type="InterPro" id="IPR036271">
    <property type="entry name" value="Tet_transcr_reg_TetR-rel_C_sf"/>
</dbReference>
<dbReference type="InterPro" id="IPR039538">
    <property type="entry name" value="BetI_C"/>
</dbReference>
<dbReference type="Proteomes" id="UP000295601">
    <property type="component" value="Unassembled WGS sequence"/>
</dbReference>
<keyword evidence="4" id="KW-0804">Transcription</keyword>
<dbReference type="InterPro" id="IPR050109">
    <property type="entry name" value="HTH-type_TetR-like_transc_reg"/>
</dbReference>
<evidence type="ECO:0000256" key="5">
    <source>
        <dbReference type="PROSITE-ProRule" id="PRU00335"/>
    </source>
</evidence>
<dbReference type="Pfam" id="PF00440">
    <property type="entry name" value="TetR_N"/>
    <property type="match status" value="1"/>
</dbReference>
<comment type="caution">
    <text evidence="8">The sequence shown here is derived from an EMBL/GenBank/DDBJ whole genome shotgun (WGS) entry which is preliminary data.</text>
</comment>
<feature type="compositionally biased region" description="Gly residues" evidence="6">
    <location>
        <begin position="203"/>
        <end position="217"/>
    </location>
</feature>
<dbReference type="InterPro" id="IPR001647">
    <property type="entry name" value="HTH_TetR"/>
</dbReference>
<evidence type="ECO:0000313" key="9">
    <source>
        <dbReference type="Proteomes" id="UP000295601"/>
    </source>
</evidence>
<dbReference type="InterPro" id="IPR009057">
    <property type="entry name" value="Homeodomain-like_sf"/>
</dbReference>
<dbReference type="Gene3D" id="1.10.357.10">
    <property type="entry name" value="Tetracycline Repressor, domain 2"/>
    <property type="match status" value="1"/>
</dbReference>
<gene>
    <name evidence="8" type="ORF">EDF62_0658</name>
</gene>
<evidence type="ECO:0000256" key="1">
    <source>
        <dbReference type="ARBA" id="ARBA00022491"/>
    </source>
</evidence>
<dbReference type="PANTHER" id="PTHR30055">
    <property type="entry name" value="HTH-TYPE TRANSCRIPTIONAL REGULATOR RUTR"/>
    <property type="match status" value="1"/>
</dbReference>
<organism evidence="8 9">
    <name type="scientific">Leucobacter luti</name>
    <dbReference type="NCBI Taxonomy" id="340320"/>
    <lineage>
        <taxon>Bacteria</taxon>
        <taxon>Bacillati</taxon>
        <taxon>Actinomycetota</taxon>
        <taxon>Actinomycetes</taxon>
        <taxon>Micrococcales</taxon>
        <taxon>Microbacteriaceae</taxon>
        <taxon>Leucobacter</taxon>
    </lineage>
</organism>
<dbReference type="PANTHER" id="PTHR30055:SF234">
    <property type="entry name" value="HTH-TYPE TRANSCRIPTIONAL REGULATOR BETI"/>
    <property type="match status" value="1"/>
</dbReference>
<evidence type="ECO:0000256" key="2">
    <source>
        <dbReference type="ARBA" id="ARBA00023015"/>
    </source>
</evidence>